<evidence type="ECO:0000256" key="1">
    <source>
        <dbReference type="SAM" id="MobiDB-lite"/>
    </source>
</evidence>
<gene>
    <name evidence="2" type="ORF">dnm_044290</name>
</gene>
<reference evidence="2" key="1">
    <citation type="journal article" date="2021" name="Microb. Physiol.">
        <title>Proteogenomic Insights into the Physiology of Marine, Sulfate-Reducing, Filamentous Desulfonema limicola and Desulfonema magnum.</title>
        <authorList>
            <person name="Schnaars V."/>
            <person name="Wohlbrand L."/>
            <person name="Scheve S."/>
            <person name="Hinrichs C."/>
            <person name="Reinhardt R."/>
            <person name="Rabus R."/>
        </authorList>
    </citation>
    <scope>NUCLEOTIDE SEQUENCE</scope>
    <source>
        <strain evidence="2">4be13</strain>
    </source>
</reference>
<feature type="region of interest" description="Disordered" evidence="1">
    <location>
        <begin position="1"/>
        <end position="21"/>
    </location>
</feature>
<proteinExistence type="predicted"/>
<evidence type="ECO:0000313" key="2">
    <source>
        <dbReference type="EMBL" id="QTA88384.1"/>
    </source>
</evidence>
<organism evidence="2 3">
    <name type="scientific">Desulfonema magnum</name>
    <dbReference type="NCBI Taxonomy" id="45655"/>
    <lineage>
        <taxon>Bacteria</taxon>
        <taxon>Pseudomonadati</taxon>
        <taxon>Thermodesulfobacteriota</taxon>
        <taxon>Desulfobacteria</taxon>
        <taxon>Desulfobacterales</taxon>
        <taxon>Desulfococcaceae</taxon>
        <taxon>Desulfonema</taxon>
    </lineage>
</organism>
<dbReference type="KEGG" id="dmm:dnm_044290"/>
<sequence>MTEKPGFFSRTEDSPRRKKPGFSPVCHVCPATARKLFDLLSLRKQNVRPDQSRKLDYREIGKEEIKTHAIETDT</sequence>
<keyword evidence="3" id="KW-1185">Reference proteome</keyword>
<dbReference type="EMBL" id="CP061800">
    <property type="protein sequence ID" value="QTA88384.1"/>
    <property type="molecule type" value="Genomic_DNA"/>
</dbReference>
<dbReference type="Proteomes" id="UP000663722">
    <property type="component" value="Chromosome"/>
</dbReference>
<protein>
    <submittedName>
        <fullName evidence="2">Uncharacterized protein</fullName>
    </submittedName>
</protein>
<accession>A0A975BMF5</accession>
<dbReference type="AlphaFoldDB" id="A0A975BMF5"/>
<name>A0A975BMF5_9BACT</name>
<evidence type="ECO:0000313" key="3">
    <source>
        <dbReference type="Proteomes" id="UP000663722"/>
    </source>
</evidence>